<keyword evidence="16" id="KW-1185">Reference proteome</keyword>
<evidence type="ECO:0000256" key="2">
    <source>
        <dbReference type="ARBA" id="ARBA00005551"/>
    </source>
</evidence>
<dbReference type="Pfam" id="PF02254">
    <property type="entry name" value="TrkA_N"/>
    <property type="match status" value="1"/>
</dbReference>
<evidence type="ECO:0000256" key="9">
    <source>
        <dbReference type="ARBA" id="ARBA00022958"/>
    </source>
</evidence>
<evidence type="ECO:0000256" key="13">
    <source>
        <dbReference type="SAM" id="Phobius"/>
    </source>
</evidence>
<keyword evidence="9" id="KW-0630">Potassium</keyword>
<organism evidence="15 16">
    <name type="scientific">Larkinella terrae</name>
    <dbReference type="NCBI Taxonomy" id="2025311"/>
    <lineage>
        <taxon>Bacteria</taxon>
        <taxon>Pseudomonadati</taxon>
        <taxon>Bacteroidota</taxon>
        <taxon>Cytophagia</taxon>
        <taxon>Cytophagales</taxon>
        <taxon>Spirosomataceae</taxon>
        <taxon>Larkinella</taxon>
    </lineage>
</organism>
<feature type="transmembrane region" description="Helical" evidence="13">
    <location>
        <begin position="153"/>
        <end position="174"/>
    </location>
</feature>
<comment type="subcellular location">
    <subcellularLocation>
        <location evidence="1">Cell inner membrane</location>
        <topology evidence="1">Multi-pass membrane protein</topology>
    </subcellularLocation>
</comment>
<feature type="transmembrane region" description="Helical" evidence="13">
    <location>
        <begin position="6"/>
        <end position="24"/>
    </location>
</feature>
<feature type="domain" description="RCK N-terminal" evidence="14">
    <location>
        <begin position="414"/>
        <end position="538"/>
    </location>
</feature>
<dbReference type="FunFam" id="3.40.50.720:FF:000036">
    <property type="entry name" value="Glutathione-regulated potassium-efflux system protein KefB"/>
    <property type="match status" value="1"/>
</dbReference>
<evidence type="ECO:0000256" key="10">
    <source>
        <dbReference type="ARBA" id="ARBA00022989"/>
    </source>
</evidence>
<proteinExistence type="inferred from homology"/>
<feature type="transmembrane region" description="Helical" evidence="13">
    <location>
        <begin position="281"/>
        <end position="300"/>
    </location>
</feature>
<sequence length="630" mass="69098">MNQTVLLQAIVYLASGVFFVPIAKRLGLGSVLGYLLAGVMIGPAVLGLVGKESHDIMHFAEFGVIIMLFLVGLELEPERLWKLRMPVLGLGGLQVSLTAVLTGGLALTTGLPWQPSLALGMILAMSSTAIVLQTLNEKGLMATAAGQNTFAVLLFQDIAVIPILAIMPLLATYPVASAADHHAHVSLIDGLPGWLRPFAVVGAVVGLVLVGRYVMGPVFRIIARTGMREVFIATALLMVVSISVLMEMVGLSPALGAFVAGVVLANSEYKHELESDIDPFKGLLLGLFFISVGAAINFDLILEKPLLVVGIVIAVMVAKALVLFILGKIFKLKTDQNLLFALGLCQVGEFAFVLFSFASQNGILSRDIVDMMTAVVAISMGLTPLVFLANERLILPRVGTKEIVEKEQDTIEEKNAVIVAGFGRYGNIVGRFLRGNNIGTTVLDFDSDRVDILRKLGMKVYYGDASRYDLLKSAGAEDAKLMIIALDSPEKSLDLIETVKKHFPHLQILVKAIDRDDSYEFMEAGITHIYRETIDSSLRMGVDAMTLLGYRAYQSQRAARLFLKHDERNMTELAAFRHDRKQYFSSARQRIRELEELLSSDEKDRWLKDVEDGWDPETLRNEIREMFSGK</sequence>
<evidence type="ECO:0000256" key="11">
    <source>
        <dbReference type="ARBA" id="ARBA00023065"/>
    </source>
</evidence>
<evidence type="ECO:0000313" key="16">
    <source>
        <dbReference type="Proteomes" id="UP000441754"/>
    </source>
</evidence>
<dbReference type="GO" id="GO:0015297">
    <property type="term" value="F:antiporter activity"/>
    <property type="evidence" value="ECO:0007669"/>
    <property type="project" value="UniProtKB-KW"/>
</dbReference>
<dbReference type="Gene3D" id="1.20.1530.20">
    <property type="match status" value="1"/>
</dbReference>
<evidence type="ECO:0000256" key="8">
    <source>
        <dbReference type="ARBA" id="ARBA00022692"/>
    </source>
</evidence>
<evidence type="ECO:0000256" key="6">
    <source>
        <dbReference type="ARBA" id="ARBA00022519"/>
    </source>
</evidence>
<keyword evidence="6" id="KW-0997">Cell inner membrane</keyword>
<keyword evidence="5" id="KW-1003">Cell membrane</keyword>
<dbReference type="InterPro" id="IPR038770">
    <property type="entry name" value="Na+/solute_symporter_sf"/>
</dbReference>
<dbReference type="EMBL" id="WJXZ01000002">
    <property type="protein sequence ID" value="MRS60701.1"/>
    <property type="molecule type" value="Genomic_DNA"/>
</dbReference>
<dbReference type="Proteomes" id="UP000441754">
    <property type="component" value="Unassembled WGS sequence"/>
</dbReference>
<keyword evidence="10 13" id="KW-1133">Transmembrane helix</keyword>
<dbReference type="PANTHER" id="PTHR46157:SF4">
    <property type="entry name" value="K(+) EFFLUX ANTIPORTER 3, CHLOROPLASTIC"/>
    <property type="match status" value="1"/>
</dbReference>
<evidence type="ECO:0000256" key="1">
    <source>
        <dbReference type="ARBA" id="ARBA00004429"/>
    </source>
</evidence>
<keyword evidence="7" id="KW-0633">Potassium transport</keyword>
<protein>
    <submittedName>
        <fullName evidence="15">Potassium transporter</fullName>
    </submittedName>
</protein>
<feature type="transmembrane region" description="Helical" evidence="13">
    <location>
        <begin position="113"/>
        <end position="132"/>
    </location>
</feature>
<dbReference type="OrthoDB" id="9781411at2"/>
<evidence type="ECO:0000256" key="3">
    <source>
        <dbReference type="ARBA" id="ARBA00022448"/>
    </source>
</evidence>
<dbReference type="Gene3D" id="3.40.50.720">
    <property type="entry name" value="NAD(P)-binding Rossmann-like Domain"/>
    <property type="match status" value="1"/>
</dbReference>
<dbReference type="GO" id="GO:0008324">
    <property type="term" value="F:monoatomic cation transmembrane transporter activity"/>
    <property type="evidence" value="ECO:0007669"/>
    <property type="project" value="InterPro"/>
</dbReference>
<evidence type="ECO:0000313" key="15">
    <source>
        <dbReference type="EMBL" id="MRS60701.1"/>
    </source>
</evidence>
<dbReference type="Pfam" id="PF00999">
    <property type="entry name" value="Na_H_Exchanger"/>
    <property type="match status" value="1"/>
</dbReference>
<feature type="transmembrane region" description="Helical" evidence="13">
    <location>
        <begin position="87"/>
        <end position="107"/>
    </location>
</feature>
<dbReference type="InterPro" id="IPR006153">
    <property type="entry name" value="Cation/H_exchanger_TM"/>
</dbReference>
<feature type="transmembrane region" description="Helical" evidence="13">
    <location>
        <begin position="31"/>
        <end position="50"/>
    </location>
</feature>
<evidence type="ECO:0000256" key="12">
    <source>
        <dbReference type="ARBA" id="ARBA00023136"/>
    </source>
</evidence>
<gene>
    <name evidence="15" type="ORF">GJJ30_05300</name>
</gene>
<comment type="caution">
    <text evidence="15">The sequence shown here is derived from an EMBL/GenBank/DDBJ whole genome shotgun (WGS) entry which is preliminary data.</text>
</comment>
<feature type="transmembrane region" description="Helical" evidence="13">
    <location>
        <begin position="56"/>
        <end position="75"/>
    </location>
</feature>
<feature type="transmembrane region" description="Helical" evidence="13">
    <location>
        <begin position="194"/>
        <end position="214"/>
    </location>
</feature>
<keyword evidence="11" id="KW-0406">Ion transport</keyword>
<reference evidence="15 16" key="1">
    <citation type="journal article" date="2018" name="Antonie Van Leeuwenhoek">
        <title>Larkinella terrae sp. nov., isolated from soil on Jeju Island, South Korea.</title>
        <authorList>
            <person name="Ten L.N."/>
            <person name="Jeon J."/>
            <person name="Park S.J."/>
            <person name="Park S."/>
            <person name="Lee S.Y."/>
            <person name="Kim M.K."/>
            <person name="Jung H.Y."/>
        </authorList>
    </citation>
    <scope>NUCLEOTIDE SEQUENCE [LARGE SCALE GENOMIC DNA]</scope>
    <source>
        <strain evidence="15 16">KCTC 52001</strain>
    </source>
</reference>
<feature type="transmembrane region" description="Helical" evidence="13">
    <location>
        <begin position="338"/>
        <end position="359"/>
    </location>
</feature>
<dbReference type="AlphaFoldDB" id="A0A7K0EGK0"/>
<keyword evidence="4" id="KW-0050">Antiport</keyword>
<feature type="transmembrane region" description="Helical" evidence="13">
    <location>
        <begin position="306"/>
        <end position="326"/>
    </location>
</feature>
<evidence type="ECO:0000256" key="4">
    <source>
        <dbReference type="ARBA" id="ARBA00022449"/>
    </source>
</evidence>
<dbReference type="GO" id="GO:0006813">
    <property type="term" value="P:potassium ion transport"/>
    <property type="evidence" value="ECO:0007669"/>
    <property type="project" value="UniProtKB-KW"/>
</dbReference>
<dbReference type="InterPro" id="IPR003148">
    <property type="entry name" value="RCK_N"/>
</dbReference>
<comment type="similarity">
    <text evidence="2">Belongs to the monovalent cation:proton antiporter 2 (CPA2) transporter (TC 2.A.37) family.</text>
</comment>
<dbReference type="InterPro" id="IPR036291">
    <property type="entry name" value="NAD(P)-bd_dom_sf"/>
</dbReference>
<dbReference type="SUPFAM" id="SSF51735">
    <property type="entry name" value="NAD(P)-binding Rossmann-fold domains"/>
    <property type="match status" value="1"/>
</dbReference>
<accession>A0A7K0EGK0</accession>
<dbReference type="GO" id="GO:0005886">
    <property type="term" value="C:plasma membrane"/>
    <property type="evidence" value="ECO:0007669"/>
    <property type="project" value="UniProtKB-SubCell"/>
</dbReference>
<dbReference type="NCBIfam" id="TIGR00932">
    <property type="entry name" value="2a37"/>
    <property type="match status" value="1"/>
</dbReference>
<dbReference type="GO" id="GO:1902600">
    <property type="term" value="P:proton transmembrane transport"/>
    <property type="evidence" value="ECO:0007669"/>
    <property type="project" value="InterPro"/>
</dbReference>
<dbReference type="RefSeq" id="WP_154173912.1">
    <property type="nucleotide sequence ID" value="NZ_WJXZ01000002.1"/>
</dbReference>
<keyword evidence="3" id="KW-0813">Transport</keyword>
<evidence type="ECO:0000256" key="7">
    <source>
        <dbReference type="ARBA" id="ARBA00022538"/>
    </source>
</evidence>
<keyword evidence="8 13" id="KW-0812">Transmembrane</keyword>
<dbReference type="FunFam" id="1.20.1530.20:FF:000001">
    <property type="entry name" value="Glutathione-regulated potassium-efflux system protein KefB"/>
    <property type="match status" value="1"/>
</dbReference>
<evidence type="ECO:0000259" key="14">
    <source>
        <dbReference type="PROSITE" id="PS51201"/>
    </source>
</evidence>
<feature type="transmembrane region" description="Helical" evidence="13">
    <location>
        <begin position="371"/>
        <end position="389"/>
    </location>
</feature>
<evidence type="ECO:0000256" key="5">
    <source>
        <dbReference type="ARBA" id="ARBA00022475"/>
    </source>
</evidence>
<dbReference type="PANTHER" id="PTHR46157">
    <property type="entry name" value="K(+) EFFLUX ANTIPORTER 3, CHLOROPLASTIC"/>
    <property type="match status" value="1"/>
</dbReference>
<keyword evidence="12 13" id="KW-0472">Membrane</keyword>
<name>A0A7K0EGK0_9BACT</name>
<dbReference type="PROSITE" id="PS51201">
    <property type="entry name" value="RCK_N"/>
    <property type="match status" value="1"/>
</dbReference>
<feature type="transmembrane region" description="Helical" evidence="13">
    <location>
        <begin position="226"/>
        <end position="245"/>
    </location>
</feature>
<dbReference type="InterPro" id="IPR004771">
    <property type="entry name" value="K/H_exchanger"/>
</dbReference>